<dbReference type="Gene3D" id="3.30.160.60">
    <property type="entry name" value="Classic Zinc Finger"/>
    <property type="match status" value="1"/>
</dbReference>
<keyword evidence="5" id="KW-1185">Reference proteome</keyword>
<accession>K5X924</accession>
<dbReference type="InterPro" id="IPR004827">
    <property type="entry name" value="bZIP"/>
</dbReference>
<feature type="domain" description="BZIP" evidence="3">
    <location>
        <begin position="260"/>
        <end position="305"/>
    </location>
</feature>
<feature type="compositionally biased region" description="Polar residues" evidence="2">
    <location>
        <begin position="167"/>
        <end position="177"/>
    </location>
</feature>
<dbReference type="HOGENOM" id="CLU_072362_0_0_1"/>
<reference evidence="5" key="1">
    <citation type="journal article" date="2012" name="Proc. Natl. Acad. Sci. U.S.A.">
        <title>Genome sequence of the button mushroom Agaricus bisporus reveals mechanisms governing adaptation to a humic-rich ecological niche.</title>
        <authorList>
            <person name="Morin E."/>
            <person name="Kohler A."/>
            <person name="Baker A.R."/>
            <person name="Foulongne-Oriol M."/>
            <person name="Lombard V."/>
            <person name="Nagy L.G."/>
            <person name="Ohm R.A."/>
            <person name="Patyshakuliyeva A."/>
            <person name="Brun A."/>
            <person name="Aerts A.L."/>
            <person name="Bailey A.M."/>
            <person name="Billette C."/>
            <person name="Coutinho P.M."/>
            <person name="Deakin G."/>
            <person name="Doddapaneni H."/>
            <person name="Floudas D."/>
            <person name="Grimwood J."/>
            <person name="Hilden K."/>
            <person name="Kuees U."/>
            <person name="LaButti K.M."/>
            <person name="Lapidus A."/>
            <person name="Lindquist E.A."/>
            <person name="Lucas S.M."/>
            <person name="Murat C."/>
            <person name="Riley R.W."/>
            <person name="Salamov A.A."/>
            <person name="Schmutz J."/>
            <person name="Subramanian V."/>
            <person name="Woesten H.A.B."/>
            <person name="Xu J."/>
            <person name="Eastwood D.C."/>
            <person name="Foster G.D."/>
            <person name="Sonnenberg A.S."/>
            <person name="Cullen D."/>
            <person name="de Vries R.P."/>
            <person name="Lundell T."/>
            <person name="Hibbett D.S."/>
            <person name="Henrissat B."/>
            <person name="Burton K.S."/>
            <person name="Kerrigan R.W."/>
            <person name="Challen M.P."/>
            <person name="Grigoriev I.V."/>
            <person name="Martin F."/>
        </authorList>
    </citation>
    <scope>NUCLEOTIDE SEQUENCE [LARGE SCALE GENOMIC DNA]</scope>
    <source>
        <strain evidence="5">JB137-S8 / ATCC MYA-4627 / FGSC 10392</strain>
    </source>
</reference>
<dbReference type="STRING" id="597362.K5X924"/>
<feature type="compositionally biased region" description="Polar residues" evidence="2">
    <location>
        <begin position="1"/>
        <end position="21"/>
    </location>
</feature>
<feature type="region of interest" description="Disordered" evidence="2">
    <location>
        <begin position="1"/>
        <end position="80"/>
    </location>
</feature>
<dbReference type="InParanoid" id="K5X924"/>
<dbReference type="EMBL" id="JH971390">
    <property type="protein sequence ID" value="EKM79703.1"/>
    <property type="molecule type" value="Genomic_DNA"/>
</dbReference>
<protein>
    <recommendedName>
        <fullName evidence="3">BZIP domain-containing protein</fullName>
    </recommendedName>
</protein>
<dbReference type="GO" id="GO:0003700">
    <property type="term" value="F:DNA-binding transcription factor activity"/>
    <property type="evidence" value="ECO:0007669"/>
    <property type="project" value="InterPro"/>
</dbReference>
<dbReference type="OMA" id="ELEQIEW"/>
<feature type="compositionally biased region" description="Polar residues" evidence="2">
    <location>
        <begin position="61"/>
        <end position="70"/>
    </location>
</feature>
<name>K5X924_AGABU</name>
<evidence type="ECO:0000259" key="3">
    <source>
        <dbReference type="PROSITE" id="PS50217"/>
    </source>
</evidence>
<dbReference type="AlphaFoldDB" id="K5X924"/>
<sequence>MLSQKSEPPASSSAEMHSATVSPADLQQPLESDFDLESMLRNLAPGGVSEPDMSPFEPSDFLTSPWTPSLDNFGESPGETPLSDFLSTPLIAHNDVSMLTGPHDMPLFDSGMIDDESSKVPTLDTSSLFTMSPTSPTLNTPALNPASLLSPSLGMDNATFPQSTLSHAVDQVPSSAPETARRRVSATGTRKNISTDSLVSLEAPTQPRRYLTPSATSRKEMPAVFARKRVRQQMLDGDDDDLELEALKPNATELEQIEWKRRQNTLAARKSRKRKLQHQQELENQVSDLANDRDKWKERALTLQRILQANGIPFSEFQD</sequence>
<evidence type="ECO:0000313" key="4">
    <source>
        <dbReference type="EMBL" id="EKM79703.1"/>
    </source>
</evidence>
<organism evidence="4 5">
    <name type="scientific">Agaricus bisporus var. burnettii (strain JB137-S8 / ATCC MYA-4627 / FGSC 10392)</name>
    <name type="common">White button mushroom</name>
    <dbReference type="NCBI Taxonomy" id="597362"/>
    <lineage>
        <taxon>Eukaryota</taxon>
        <taxon>Fungi</taxon>
        <taxon>Dikarya</taxon>
        <taxon>Basidiomycota</taxon>
        <taxon>Agaricomycotina</taxon>
        <taxon>Agaricomycetes</taxon>
        <taxon>Agaricomycetidae</taxon>
        <taxon>Agaricales</taxon>
        <taxon>Agaricineae</taxon>
        <taxon>Agaricaceae</taxon>
        <taxon>Agaricus</taxon>
    </lineage>
</organism>
<evidence type="ECO:0000256" key="1">
    <source>
        <dbReference type="SAM" id="Coils"/>
    </source>
</evidence>
<proteinExistence type="predicted"/>
<dbReference type="RefSeq" id="XP_007330301.1">
    <property type="nucleotide sequence ID" value="XM_007330239.1"/>
</dbReference>
<gene>
    <name evidence="4" type="ORF">AGABI1DRAFT_114183</name>
</gene>
<dbReference type="PROSITE" id="PS50217">
    <property type="entry name" value="BZIP"/>
    <property type="match status" value="1"/>
</dbReference>
<feature type="region of interest" description="Disordered" evidence="2">
    <location>
        <begin position="167"/>
        <end position="189"/>
    </location>
</feature>
<dbReference type="CDD" id="cd12193">
    <property type="entry name" value="bZIP_GCN4"/>
    <property type="match status" value="1"/>
</dbReference>
<keyword evidence="1" id="KW-0175">Coiled coil</keyword>
<dbReference type="Pfam" id="PF07716">
    <property type="entry name" value="bZIP_2"/>
    <property type="match status" value="1"/>
</dbReference>
<dbReference type="eggNOG" id="ENOG502SDG2">
    <property type="taxonomic scope" value="Eukaryota"/>
</dbReference>
<dbReference type="PROSITE" id="PS00036">
    <property type="entry name" value="BZIP_BASIC"/>
    <property type="match status" value="1"/>
</dbReference>
<dbReference type="InterPro" id="IPR046347">
    <property type="entry name" value="bZIP_sf"/>
</dbReference>
<dbReference type="Proteomes" id="UP000008493">
    <property type="component" value="Unassembled WGS sequence"/>
</dbReference>
<feature type="coiled-coil region" evidence="1">
    <location>
        <begin position="272"/>
        <end position="299"/>
    </location>
</feature>
<dbReference type="GeneID" id="18824240"/>
<dbReference type="KEGG" id="abp:AGABI1DRAFT114183"/>
<dbReference type="SUPFAM" id="SSF57959">
    <property type="entry name" value="Leucine zipper domain"/>
    <property type="match status" value="1"/>
</dbReference>
<dbReference type="SMART" id="SM00338">
    <property type="entry name" value="BRLZ"/>
    <property type="match status" value="1"/>
</dbReference>
<evidence type="ECO:0000313" key="5">
    <source>
        <dbReference type="Proteomes" id="UP000008493"/>
    </source>
</evidence>
<evidence type="ECO:0000256" key="2">
    <source>
        <dbReference type="SAM" id="MobiDB-lite"/>
    </source>
</evidence>
<dbReference type="OrthoDB" id="2257100at2759"/>